<dbReference type="SMART" id="SM00332">
    <property type="entry name" value="PP2Cc"/>
    <property type="match status" value="1"/>
</dbReference>
<comment type="cofactor">
    <cofactor evidence="2">
        <name>Mg(2+)</name>
        <dbReference type="ChEBI" id="CHEBI:18420"/>
    </cofactor>
</comment>
<dbReference type="Proteomes" id="UP000567179">
    <property type="component" value="Unassembled WGS sequence"/>
</dbReference>
<reference evidence="13 14" key="1">
    <citation type="journal article" date="2020" name="ISME J.">
        <title>Uncovering the hidden diversity of litter-decomposition mechanisms in mushroom-forming fungi.</title>
        <authorList>
            <person name="Floudas D."/>
            <person name="Bentzer J."/>
            <person name="Ahren D."/>
            <person name="Johansson T."/>
            <person name="Persson P."/>
            <person name="Tunlid A."/>
        </authorList>
    </citation>
    <scope>NUCLEOTIDE SEQUENCE [LARGE SCALE GENOMIC DNA]</scope>
    <source>
        <strain evidence="13 14">CBS 101986</strain>
    </source>
</reference>
<feature type="compositionally biased region" description="Acidic residues" evidence="11">
    <location>
        <begin position="402"/>
        <end position="419"/>
    </location>
</feature>
<evidence type="ECO:0000313" key="14">
    <source>
        <dbReference type="Proteomes" id="UP000567179"/>
    </source>
</evidence>
<feature type="domain" description="PPM-type phosphatase" evidence="12">
    <location>
        <begin position="23"/>
        <end position="308"/>
    </location>
</feature>
<evidence type="ECO:0000259" key="12">
    <source>
        <dbReference type="PROSITE" id="PS51746"/>
    </source>
</evidence>
<comment type="cofactor">
    <cofactor evidence="1">
        <name>Mn(2+)</name>
        <dbReference type="ChEBI" id="CHEBI:29035"/>
    </cofactor>
</comment>
<feature type="region of interest" description="Disordered" evidence="11">
    <location>
        <begin position="385"/>
        <end position="522"/>
    </location>
</feature>
<comment type="similarity">
    <text evidence="3 10">Belongs to the PP2C family.</text>
</comment>
<proteinExistence type="inferred from homology"/>
<evidence type="ECO:0000256" key="7">
    <source>
        <dbReference type="ARBA" id="ARBA00022912"/>
    </source>
</evidence>
<comment type="catalytic activity">
    <reaction evidence="9">
        <text>O-phospho-L-threonyl-[protein] + H2O = L-threonyl-[protein] + phosphate</text>
        <dbReference type="Rhea" id="RHEA:47004"/>
        <dbReference type="Rhea" id="RHEA-COMP:11060"/>
        <dbReference type="Rhea" id="RHEA-COMP:11605"/>
        <dbReference type="ChEBI" id="CHEBI:15377"/>
        <dbReference type="ChEBI" id="CHEBI:30013"/>
        <dbReference type="ChEBI" id="CHEBI:43474"/>
        <dbReference type="ChEBI" id="CHEBI:61977"/>
        <dbReference type="EC" id="3.1.3.16"/>
    </reaction>
    <physiologicalReaction direction="left-to-right" evidence="9">
        <dbReference type="Rhea" id="RHEA:47005"/>
    </physiologicalReaction>
</comment>
<evidence type="ECO:0000256" key="4">
    <source>
        <dbReference type="ARBA" id="ARBA00013081"/>
    </source>
</evidence>
<dbReference type="PANTHER" id="PTHR13832:SF565">
    <property type="entry name" value="AT28366P-RELATED"/>
    <property type="match status" value="1"/>
</dbReference>
<evidence type="ECO:0000256" key="2">
    <source>
        <dbReference type="ARBA" id="ARBA00001946"/>
    </source>
</evidence>
<evidence type="ECO:0000256" key="5">
    <source>
        <dbReference type="ARBA" id="ARBA00022723"/>
    </source>
</evidence>
<dbReference type="SUPFAM" id="SSF81606">
    <property type="entry name" value="PP2C-like"/>
    <property type="match status" value="1"/>
</dbReference>
<organism evidence="13 14">
    <name type="scientific">Psilocybe cf. subviscida</name>
    <dbReference type="NCBI Taxonomy" id="2480587"/>
    <lineage>
        <taxon>Eukaryota</taxon>
        <taxon>Fungi</taxon>
        <taxon>Dikarya</taxon>
        <taxon>Basidiomycota</taxon>
        <taxon>Agaricomycotina</taxon>
        <taxon>Agaricomycetes</taxon>
        <taxon>Agaricomycetidae</taxon>
        <taxon>Agaricales</taxon>
        <taxon>Agaricineae</taxon>
        <taxon>Strophariaceae</taxon>
        <taxon>Psilocybe</taxon>
    </lineage>
</organism>
<dbReference type="InterPro" id="IPR001932">
    <property type="entry name" value="PPM-type_phosphatase-like_dom"/>
</dbReference>
<accession>A0A8H5B198</accession>
<evidence type="ECO:0000256" key="8">
    <source>
        <dbReference type="ARBA" id="ARBA00023211"/>
    </source>
</evidence>
<evidence type="ECO:0000256" key="10">
    <source>
        <dbReference type="RuleBase" id="RU003465"/>
    </source>
</evidence>
<dbReference type="PROSITE" id="PS01032">
    <property type="entry name" value="PPM_1"/>
    <property type="match status" value="1"/>
</dbReference>
<evidence type="ECO:0000313" key="13">
    <source>
        <dbReference type="EMBL" id="KAF5314869.1"/>
    </source>
</evidence>
<keyword evidence="14" id="KW-1185">Reference proteome</keyword>
<dbReference type="OrthoDB" id="10264738at2759"/>
<sequence>MGQTLSAPATRKCSETGEDARFFYSVSEMQGWRITMEDAHAAVLDLDQKPDNSNSFFAVYDGHGGSTVAKFAGKHVHQRLVTEESYQTGDYGKALQQAFLGTDEDLLANPGHTRDPSGCTAVAALVTHDNKIYVANAGDSRSVIGIKGEVKALSYDHKPTSETEVARITNAGGYIEYGRVNGTFCFGLDDMALCLFYATGNLALSRALGDFEFKKNYALRPEDQIITANPDITCHEISEDDEFLVLACDGIWDCLSSQQVIDFIRYQVSQGQELTEIAEMMCDHCLAPDTTSGAGIGCDNMTVMIVAITHGRTKEEWYKWVTERVQTGYGYKTPDRVPQLYAQSRMLSFRARMERVNNRDAEQYPGIASSDLLRRFRLDGVGISFSPGEGIRDDNGRLMFSQEDDDNDTEEEDDDEDDAAGPLGRPSFFTEDMGLGESVDSSDPTKNLKAQLFEYEQDLESEKHETEGHADSDSDLDGDSTMVDAKSEKATEPNPTLPNGSAKERLEQHSPTPVIHIPDPME</sequence>
<dbReference type="GO" id="GO:0004722">
    <property type="term" value="F:protein serine/threonine phosphatase activity"/>
    <property type="evidence" value="ECO:0007669"/>
    <property type="project" value="UniProtKB-EC"/>
</dbReference>
<dbReference type="CDD" id="cd00143">
    <property type="entry name" value="PP2Cc"/>
    <property type="match status" value="1"/>
</dbReference>
<dbReference type="EC" id="3.1.3.16" evidence="4"/>
<comment type="caution">
    <text evidence="13">The sequence shown here is derived from an EMBL/GenBank/DDBJ whole genome shotgun (WGS) entry which is preliminary data.</text>
</comment>
<gene>
    <name evidence="13" type="ORF">D9619_007240</name>
</gene>
<feature type="compositionally biased region" description="Basic and acidic residues" evidence="11">
    <location>
        <begin position="460"/>
        <end position="472"/>
    </location>
</feature>
<dbReference type="PANTHER" id="PTHR13832">
    <property type="entry name" value="PROTEIN PHOSPHATASE 2C"/>
    <property type="match status" value="1"/>
</dbReference>
<keyword evidence="8" id="KW-0464">Manganese</keyword>
<dbReference type="AlphaFoldDB" id="A0A8H5B198"/>
<keyword evidence="5" id="KW-0479">Metal-binding</keyword>
<evidence type="ECO:0000256" key="9">
    <source>
        <dbReference type="ARBA" id="ARBA00048832"/>
    </source>
</evidence>
<dbReference type="PROSITE" id="PS51746">
    <property type="entry name" value="PPM_2"/>
    <property type="match status" value="1"/>
</dbReference>
<evidence type="ECO:0000256" key="3">
    <source>
        <dbReference type="ARBA" id="ARBA00006702"/>
    </source>
</evidence>
<keyword evidence="7 10" id="KW-0904">Protein phosphatase</keyword>
<name>A0A8H5B198_9AGAR</name>
<evidence type="ECO:0000256" key="1">
    <source>
        <dbReference type="ARBA" id="ARBA00001936"/>
    </source>
</evidence>
<evidence type="ECO:0000256" key="6">
    <source>
        <dbReference type="ARBA" id="ARBA00022801"/>
    </source>
</evidence>
<evidence type="ECO:0000256" key="11">
    <source>
        <dbReference type="SAM" id="MobiDB-lite"/>
    </source>
</evidence>
<dbReference type="GO" id="GO:0046872">
    <property type="term" value="F:metal ion binding"/>
    <property type="evidence" value="ECO:0007669"/>
    <property type="project" value="UniProtKB-KW"/>
</dbReference>
<dbReference type="InterPro" id="IPR015655">
    <property type="entry name" value="PP2C"/>
</dbReference>
<dbReference type="Gene3D" id="3.60.40.10">
    <property type="entry name" value="PPM-type phosphatase domain"/>
    <property type="match status" value="1"/>
</dbReference>
<keyword evidence="6 10" id="KW-0378">Hydrolase</keyword>
<dbReference type="Pfam" id="PF00481">
    <property type="entry name" value="PP2C"/>
    <property type="match status" value="1"/>
</dbReference>
<dbReference type="EMBL" id="JAACJJ010000043">
    <property type="protein sequence ID" value="KAF5314869.1"/>
    <property type="molecule type" value="Genomic_DNA"/>
</dbReference>
<dbReference type="InterPro" id="IPR000222">
    <property type="entry name" value="PP2C_BS"/>
</dbReference>
<dbReference type="InterPro" id="IPR036457">
    <property type="entry name" value="PPM-type-like_dom_sf"/>
</dbReference>
<protein>
    <recommendedName>
        <fullName evidence="4">protein-serine/threonine phosphatase</fullName>
        <ecNumber evidence="4">3.1.3.16</ecNumber>
    </recommendedName>
</protein>